<evidence type="ECO:0000256" key="2">
    <source>
        <dbReference type="ARBA" id="ARBA00022454"/>
    </source>
</evidence>
<accession>A0A8J2T592</accession>
<dbReference type="Pfam" id="PF10451">
    <property type="entry name" value="Stn1"/>
    <property type="match status" value="1"/>
</dbReference>
<keyword evidence="3" id="KW-0779">Telomere</keyword>
<dbReference type="Proteomes" id="UP000019375">
    <property type="component" value="Unassembled WGS sequence"/>
</dbReference>
<dbReference type="GO" id="GO:0016233">
    <property type="term" value="P:telomere capping"/>
    <property type="evidence" value="ECO:0007669"/>
    <property type="project" value="InterPro"/>
</dbReference>
<dbReference type="InterPro" id="IPR038240">
    <property type="entry name" value="Stn1_C_sf"/>
</dbReference>
<feature type="domain" description="Stn1 C-terminal fungi" evidence="5">
    <location>
        <begin position="255"/>
        <end position="414"/>
    </location>
</feature>
<feature type="domain" description="CST complex subunit Stn1 N-terminal" evidence="4">
    <location>
        <begin position="13"/>
        <end position="183"/>
    </location>
</feature>
<dbReference type="Gene3D" id="1.10.10.1080">
    <property type="entry name" value="Stn1, N-terminal wHTH domain"/>
    <property type="match status" value="1"/>
</dbReference>
<gene>
    <name evidence="6" type="ORF">BN860_12134g</name>
</gene>
<dbReference type="AlphaFoldDB" id="A0A8J2T592"/>
<dbReference type="Pfam" id="PF12659">
    <property type="entry name" value="Stn1_C"/>
    <property type="match status" value="1"/>
</dbReference>
<evidence type="ECO:0000259" key="4">
    <source>
        <dbReference type="Pfam" id="PF10451"/>
    </source>
</evidence>
<evidence type="ECO:0000259" key="5">
    <source>
        <dbReference type="Pfam" id="PF12659"/>
    </source>
</evidence>
<dbReference type="EMBL" id="HG316455">
    <property type="protein sequence ID" value="CDF88518.1"/>
    <property type="molecule type" value="Genomic_DNA"/>
</dbReference>
<proteinExistence type="predicted"/>
<keyword evidence="2" id="KW-0158">Chromosome</keyword>
<evidence type="ECO:0000313" key="6">
    <source>
        <dbReference type="EMBL" id="CDF88518.1"/>
    </source>
</evidence>
<evidence type="ECO:0000256" key="1">
    <source>
        <dbReference type="ARBA" id="ARBA00004574"/>
    </source>
</evidence>
<dbReference type="OrthoDB" id="77828at2759"/>
<dbReference type="Gene3D" id="3.30.1370.230">
    <property type="entry name" value="Stn1, C-terminal wHTH domain"/>
    <property type="match status" value="1"/>
</dbReference>
<dbReference type="GO" id="GO:1990879">
    <property type="term" value="C:CST complex"/>
    <property type="evidence" value="ECO:0007669"/>
    <property type="project" value="InterPro"/>
</dbReference>
<organism evidence="6 7">
    <name type="scientific">Zygosaccharomyces bailii (strain CLIB 213 / ATCC 58445 / CBS 680 / BCRC 21525 / NBRC 1098 / NCYC 1416 / NRRL Y-2227)</name>
    <dbReference type="NCBI Taxonomy" id="1333698"/>
    <lineage>
        <taxon>Eukaryota</taxon>
        <taxon>Fungi</taxon>
        <taxon>Dikarya</taxon>
        <taxon>Ascomycota</taxon>
        <taxon>Saccharomycotina</taxon>
        <taxon>Saccharomycetes</taxon>
        <taxon>Saccharomycetales</taxon>
        <taxon>Saccharomycetaceae</taxon>
        <taxon>Zygosaccharomyces</taxon>
    </lineage>
</organism>
<comment type="subcellular location">
    <subcellularLocation>
        <location evidence="1">Chromosome</location>
        <location evidence="1">Telomere</location>
    </subcellularLocation>
</comment>
<evidence type="ECO:0000256" key="3">
    <source>
        <dbReference type="ARBA" id="ARBA00022895"/>
    </source>
</evidence>
<dbReference type="InterPro" id="IPR024263">
    <property type="entry name" value="Stn1_C_fungi"/>
</dbReference>
<reference evidence="7" key="1">
    <citation type="journal article" date="2013" name="Genome Announc.">
        <title>Genome sequence of the food spoilage yeast Zygosaccharomyces bailii CLIB 213(T).</title>
        <authorList>
            <person name="Galeote V."/>
            <person name="Bigey F."/>
            <person name="Devillers H."/>
            <person name="Neuveglise C."/>
            <person name="Dequin S."/>
        </authorList>
    </citation>
    <scope>NUCLEOTIDE SEQUENCE [LARGE SCALE GENOMIC DNA]</scope>
    <source>
        <strain evidence="7">CLIB 213 / ATCC 58445 / CBS 680 / CCRC 21525 / NBRC 1098 / NCYC 1416 / NRRL Y-2227</strain>
    </source>
</reference>
<evidence type="ECO:0000313" key="7">
    <source>
        <dbReference type="Proteomes" id="UP000019375"/>
    </source>
</evidence>
<dbReference type="Gene3D" id="2.40.50.1040">
    <property type="match status" value="1"/>
</dbReference>
<name>A0A8J2T592_ZYGB2</name>
<dbReference type="InterPro" id="IPR018856">
    <property type="entry name" value="Stn1_N"/>
</dbReference>
<protein>
    <submittedName>
        <fullName evidence="6">BN860_12134g1_1</fullName>
    </submittedName>
</protein>
<keyword evidence="7" id="KW-1185">Reference proteome</keyword>
<sequence>MSYDHVIHQEGEIQFYVPCLFIHAIYQGVTVPLLVRDVLQLVEKSKYVCLNYYQAQIWILFWGNHPLEKISVLGCVVGCRCKFIGDEDYLLFRLDDCSGGFHFLNCKCSKELALSCGMPWGSLSGRRLKVFGVFKLQWCELDVEYFEFCDNLQLEIDHWTEAIKYRAQLMLPWSFDDPSASGKKQTGPDTHDYVQQLHKAALMDEILIATPSNSLAPDDAYNLIQGRERQDSGTFGARERSVIVSCSLTEAKSNLLRVLISRDNHKTSTIELYQDLSDLLDQVAALKFQQQNLVSHVKPWEQLRTEVFNDMLGKLEQAGLVYFPNVHVLDWISLKNLHNYSVERTWTLLKLQCNVGVLDHDYIRKKLSKPELTGKAILDVFKETLRAICEAYPNFLASWWIDTDKNSSVIHFVYP</sequence>